<evidence type="ECO:0000313" key="10">
    <source>
        <dbReference type="Proteomes" id="UP001465976"/>
    </source>
</evidence>
<name>A0ABR3FXQ9_9AGAR</name>
<keyword evidence="5" id="KW-0862">Zinc</keyword>
<comment type="similarity">
    <text evidence="2">Belongs to the zinc-containing alcohol dehydrogenase family.</text>
</comment>
<dbReference type="SUPFAM" id="SSF51735">
    <property type="entry name" value="NAD(P)-binding Rossmann-fold domains"/>
    <property type="match status" value="1"/>
</dbReference>
<dbReference type="Gene3D" id="3.40.50.720">
    <property type="entry name" value="NAD(P)-binding Rossmann-like Domain"/>
    <property type="match status" value="2"/>
</dbReference>
<dbReference type="PANTHER" id="PTHR42940:SF3">
    <property type="entry name" value="ALCOHOL DEHYDROGENASE 1-RELATED"/>
    <property type="match status" value="1"/>
</dbReference>
<evidence type="ECO:0000256" key="6">
    <source>
        <dbReference type="ARBA" id="ARBA00023002"/>
    </source>
</evidence>
<keyword evidence="4" id="KW-0479">Metal-binding</keyword>
<evidence type="ECO:0000256" key="7">
    <source>
        <dbReference type="ARBA" id="ARBA00023027"/>
    </source>
</evidence>
<comment type="cofactor">
    <cofactor evidence="1">
        <name>Zn(2+)</name>
        <dbReference type="ChEBI" id="CHEBI:29105"/>
    </cofactor>
</comment>
<gene>
    <name evidence="9" type="ORF">V5O48_001984</name>
</gene>
<keyword evidence="7" id="KW-0520">NAD</keyword>
<evidence type="ECO:0000256" key="5">
    <source>
        <dbReference type="ARBA" id="ARBA00022833"/>
    </source>
</evidence>
<dbReference type="InterPro" id="IPR013149">
    <property type="entry name" value="ADH-like_C"/>
</dbReference>
<proteinExistence type="inferred from homology"/>
<dbReference type="InterPro" id="IPR011032">
    <property type="entry name" value="GroES-like_sf"/>
</dbReference>
<evidence type="ECO:0000256" key="2">
    <source>
        <dbReference type="ARBA" id="ARBA00008072"/>
    </source>
</evidence>
<protein>
    <recommendedName>
        <fullName evidence="3">alcohol dehydrogenase</fullName>
        <ecNumber evidence="3">1.1.1.1</ecNumber>
    </recommendedName>
</protein>
<dbReference type="InterPro" id="IPR013154">
    <property type="entry name" value="ADH-like_N"/>
</dbReference>
<reference evidence="9 10" key="1">
    <citation type="submission" date="2024-02" db="EMBL/GenBank/DDBJ databases">
        <title>A draft genome for the cacao thread blight pathogen Marasmius crinis-equi.</title>
        <authorList>
            <person name="Cohen S.P."/>
            <person name="Baruah I.K."/>
            <person name="Amoako-Attah I."/>
            <person name="Bukari Y."/>
            <person name="Meinhardt L.W."/>
            <person name="Bailey B.A."/>
        </authorList>
    </citation>
    <scope>NUCLEOTIDE SEQUENCE [LARGE SCALE GENOMIC DNA]</scope>
    <source>
        <strain evidence="9 10">GH-76</strain>
    </source>
</reference>
<dbReference type="Pfam" id="PF08240">
    <property type="entry name" value="ADH_N"/>
    <property type="match status" value="1"/>
</dbReference>
<evidence type="ECO:0000256" key="4">
    <source>
        <dbReference type="ARBA" id="ARBA00022723"/>
    </source>
</evidence>
<accession>A0ABR3FXQ9</accession>
<dbReference type="SMART" id="SM00829">
    <property type="entry name" value="PKS_ER"/>
    <property type="match status" value="1"/>
</dbReference>
<sequence>MSTSSETIPKTQRAGVITQFKQPIEVKNDFPVTQPSELKPGQCLVKLEYSGICHSDVHIRDDDWGSGALGITLPRVGGHEGIGRVVAIGEGTYAAHVKVGDRVGLKWFANACLRCEMCRTGWETCCEVARRTVHGHILDGTFAEYAVSFTDYVTPIPEGLDPAEAAPLLCAGLTVYRALKQSNTKAGQWIAITGAGGGLGHLAVQFAVHKGLRVIAIGTHSLVLSRKTSNLYEADRADTGSEKKELCTKLGAERWVDFKESKNLVQDVMEAADGLGPHAAIVAVGHPQPFNDALGYLRMTGTLVAVGMPSRTATLNIPIVLLISKVLNIVGTATGTQQDMEEALKLAQAGKIRCKVDVRKLEDINAVMDDMLKGNVNGRVVLKI</sequence>
<keyword evidence="10" id="KW-1185">Reference proteome</keyword>
<comment type="caution">
    <text evidence="9">The sequence shown here is derived from an EMBL/GenBank/DDBJ whole genome shotgun (WGS) entry which is preliminary data.</text>
</comment>
<dbReference type="EMBL" id="JBAHYK010000041">
    <property type="protein sequence ID" value="KAL0580049.1"/>
    <property type="molecule type" value="Genomic_DNA"/>
</dbReference>
<feature type="domain" description="Enoyl reductase (ER)" evidence="8">
    <location>
        <begin position="28"/>
        <end position="358"/>
    </location>
</feature>
<evidence type="ECO:0000256" key="1">
    <source>
        <dbReference type="ARBA" id="ARBA00001947"/>
    </source>
</evidence>
<dbReference type="CDD" id="cd08297">
    <property type="entry name" value="CAD3"/>
    <property type="match status" value="1"/>
</dbReference>
<dbReference type="InterPro" id="IPR036291">
    <property type="entry name" value="NAD(P)-bd_dom_sf"/>
</dbReference>
<organism evidence="9 10">
    <name type="scientific">Marasmius crinis-equi</name>
    <dbReference type="NCBI Taxonomy" id="585013"/>
    <lineage>
        <taxon>Eukaryota</taxon>
        <taxon>Fungi</taxon>
        <taxon>Dikarya</taxon>
        <taxon>Basidiomycota</taxon>
        <taxon>Agaricomycotina</taxon>
        <taxon>Agaricomycetes</taxon>
        <taxon>Agaricomycetidae</taxon>
        <taxon>Agaricales</taxon>
        <taxon>Marasmiineae</taxon>
        <taxon>Marasmiaceae</taxon>
        <taxon>Marasmius</taxon>
    </lineage>
</organism>
<dbReference type="Proteomes" id="UP001465976">
    <property type="component" value="Unassembled WGS sequence"/>
</dbReference>
<dbReference type="Pfam" id="PF00107">
    <property type="entry name" value="ADH_zinc_N"/>
    <property type="match status" value="1"/>
</dbReference>
<dbReference type="Gene3D" id="3.90.180.10">
    <property type="entry name" value="Medium-chain alcohol dehydrogenases, catalytic domain"/>
    <property type="match status" value="2"/>
</dbReference>
<evidence type="ECO:0000256" key="3">
    <source>
        <dbReference type="ARBA" id="ARBA00013190"/>
    </source>
</evidence>
<evidence type="ECO:0000313" key="9">
    <source>
        <dbReference type="EMBL" id="KAL0580049.1"/>
    </source>
</evidence>
<dbReference type="SUPFAM" id="SSF50129">
    <property type="entry name" value="GroES-like"/>
    <property type="match status" value="1"/>
</dbReference>
<keyword evidence="6" id="KW-0560">Oxidoreductase</keyword>
<dbReference type="EC" id="1.1.1.1" evidence="3"/>
<dbReference type="PANTHER" id="PTHR42940">
    <property type="entry name" value="ALCOHOL DEHYDROGENASE 1-RELATED"/>
    <property type="match status" value="1"/>
</dbReference>
<dbReference type="InterPro" id="IPR020843">
    <property type="entry name" value="ER"/>
</dbReference>
<evidence type="ECO:0000259" key="8">
    <source>
        <dbReference type="SMART" id="SM00829"/>
    </source>
</evidence>